<dbReference type="STRING" id="485916.Dtox_2826"/>
<dbReference type="Gene3D" id="3.40.50.11390">
    <property type="match status" value="1"/>
</dbReference>
<evidence type="ECO:0000313" key="2">
    <source>
        <dbReference type="EMBL" id="ACV63591.1"/>
    </source>
</evidence>
<dbReference type="Pfam" id="PF12683">
    <property type="entry name" value="DUF3798"/>
    <property type="match status" value="1"/>
</dbReference>
<dbReference type="KEGG" id="dae:Dtox_2826"/>
<sequence length="376" mass="41550">MIKKISTLLILVFLTISCAACSSNTQTTSTTPNAETFKVGVVTPTLSASEDEFRGAEKVSKKYPNMIKHIVLPDNFSAEQETAISQIVSLGDDKEIKAVVICAGYSGILPAIQKIKEKRPDMVVVTAPIWDDPDLMSKYIDLCLDTDWLQRGETIPTKAHKMGAKTFIHYSFPTHMAKELLANRRDKMKETCSKLGMTFVEINTPDPQTGGGPSAMLQFLQEDIPRQIDKYGKDTCIFGTNCPMQDVIIAKELELGFIMAEQCCPTPTQGFPAAMGLEIKPEDAGNFPKINEMIKEKAAKANVTGRLSTWPIPVGVFFPEFAVEVAKGIVEGKVDKTNVEQLNQIANKIAGVNVTFNKMKPELNNYWLIIMDSIIY</sequence>
<name>C8W1X0_DESAS</name>
<accession>C8W1X0</accession>
<proteinExistence type="predicted"/>
<evidence type="ECO:0000313" key="3">
    <source>
        <dbReference type="Proteomes" id="UP000002217"/>
    </source>
</evidence>
<dbReference type="SUPFAM" id="SSF53822">
    <property type="entry name" value="Periplasmic binding protein-like I"/>
    <property type="match status" value="1"/>
</dbReference>
<dbReference type="RefSeq" id="WP_015758284.1">
    <property type="nucleotide sequence ID" value="NC_013216.1"/>
</dbReference>
<feature type="chain" id="PRO_5002993744" description="DUF3798 domain-containing protein" evidence="1">
    <location>
        <begin position="20"/>
        <end position="376"/>
    </location>
</feature>
<dbReference type="HOGENOM" id="CLU_705475_0_0_9"/>
<protein>
    <recommendedName>
        <fullName evidence="4">DUF3798 domain-containing protein</fullName>
    </recommendedName>
</protein>
<dbReference type="InterPro" id="IPR024258">
    <property type="entry name" value="DUF3798"/>
</dbReference>
<dbReference type="PROSITE" id="PS51257">
    <property type="entry name" value="PROKAR_LIPOPROTEIN"/>
    <property type="match status" value="1"/>
</dbReference>
<dbReference type="EMBL" id="CP001720">
    <property type="protein sequence ID" value="ACV63591.1"/>
    <property type="molecule type" value="Genomic_DNA"/>
</dbReference>
<dbReference type="eggNOG" id="COG1879">
    <property type="taxonomic scope" value="Bacteria"/>
</dbReference>
<gene>
    <name evidence="2" type="ordered locus">Dtox_2826</name>
</gene>
<dbReference type="OrthoDB" id="5491606at2"/>
<dbReference type="Proteomes" id="UP000002217">
    <property type="component" value="Chromosome"/>
</dbReference>
<keyword evidence="3" id="KW-1185">Reference proteome</keyword>
<evidence type="ECO:0000256" key="1">
    <source>
        <dbReference type="SAM" id="SignalP"/>
    </source>
</evidence>
<dbReference type="InterPro" id="IPR028082">
    <property type="entry name" value="Peripla_BP_I"/>
</dbReference>
<keyword evidence="1" id="KW-0732">Signal</keyword>
<dbReference type="Gene3D" id="3.40.50.11400">
    <property type="match status" value="1"/>
</dbReference>
<organism evidence="2 3">
    <name type="scientific">Desulfofarcimen acetoxidans (strain ATCC 49208 / DSM 771 / KCTC 5769 / VKM B-1644 / 5575)</name>
    <name type="common">Desulfotomaculum acetoxidans</name>
    <dbReference type="NCBI Taxonomy" id="485916"/>
    <lineage>
        <taxon>Bacteria</taxon>
        <taxon>Bacillati</taxon>
        <taxon>Bacillota</taxon>
        <taxon>Clostridia</taxon>
        <taxon>Eubacteriales</taxon>
        <taxon>Peptococcaceae</taxon>
        <taxon>Desulfofarcimen</taxon>
    </lineage>
</organism>
<reference evidence="2 3" key="1">
    <citation type="journal article" date="2009" name="Stand. Genomic Sci.">
        <title>Complete genome sequence of Desulfotomaculum acetoxidans type strain (5575).</title>
        <authorList>
            <person name="Spring S."/>
            <person name="Lapidus A."/>
            <person name="Schroder M."/>
            <person name="Gleim D."/>
            <person name="Sims D."/>
            <person name="Meincke L."/>
            <person name="Glavina Del Rio T."/>
            <person name="Tice H."/>
            <person name="Copeland A."/>
            <person name="Cheng J.F."/>
            <person name="Lucas S."/>
            <person name="Chen F."/>
            <person name="Nolan M."/>
            <person name="Bruce D."/>
            <person name="Goodwin L."/>
            <person name="Pitluck S."/>
            <person name="Ivanova N."/>
            <person name="Mavromatis K."/>
            <person name="Mikhailova N."/>
            <person name="Pati A."/>
            <person name="Chen A."/>
            <person name="Palaniappan K."/>
            <person name="Land M."/>
            <person name="Hauser L."/>
            <person name="Chang Y.J."/>
            <person name="Jeffries C.D."/>
            <person name="Chain P."/>
            <person name="Saunders E."/>
            <person name="Brettin T."/>
            <person name="Detter J.C."/>
            <person name="Goker M."/>
            <person name="Bristow J."/>
            <person name="Eisen J.A."/>
            <person name="Markowitz V."/>
            <person name="Hugenholtz P."/>
            <person name="Kyrpides N.C."/>
            <person name="Klenk H.P."/>
            <person name="Han C."/>
        </authorList>
    </citation>
    <scope>NUCLEOTIDE SEQUENCE [LARGE SCALE GENOMIC DNA]</scope>
    <source>
        <strain evidence="3">ATCC 49208 / DSM 771 / VKM B-1644</strain>
    </source>
</reference>
<feature type="signal peptide" evidence="1">
    <location>
        <begin position="1"/>
        <end position="19"/>
    </location>
</feature>
<evidence type="ECO:0008006" key="4">
    <source>
        <dbReference type="Google" id="ProtNLM"/>
    </source>
</evidence>
<dbReference type="AlphaFoldDB" id="C8W1X0"/>